<protein>
    <submittedName>
        <fullName evidence="2">Uncharacterized protein</fullName>
    </submittedName>
</protein>
<feature type="compositionally biased region" description="Polar residues" evidence="1">
    <location>
        <begin position="419"/>
        <end position="428"/>
    </location>
</feature>
<name>A0A0D7AZ23_9AGAR</name>
<organism evidence="2 3">
    <name type="scientific">Cylindrobasidium torrendii FP15055 ss-10</name>
    <dbReference type="NCBI Taxonomy" id="1314674"/>
    <lineage>
        <taxon>Eukaryota</taxon>
        <taxon>Fungi</taxon>
        <taxon>Dikarya</taxon>
        <taxon>Basidiomycota</taxon>
        <taxon>Agaricomycotina</taxon>
        <taxon>Agaricomycetes</taxon>
        <taxon>Agaricomycetidae</taxon>
        <taxon>Agaricales</taxon>
        <taxon>Marasmiineae</taxon>
        <taxon>Physalacriaceae</taxon>
        <taxon>Cylindrobasidium</taxon>
    </lineage>
</organism>
<dbReference type="AlphaFoldDB" id="A0A0D7AZ23"/>
<keyword evidence="3" id="KW-1185">Reference proteome</keyword>
<feature type="compositionally biased region" description="Polar residues" evidence="1">
    <location>
        <begin position="808"/>
        <end position="818"/>
    </location>
</feature>
<sequence>MTNSVQYTTCRAGEHKWNLYFGQGSPIPGLGSSADVWADETGSGAVWANIKGEWKEWKARSGEDDIRHPAATQLVLMPSRASLGWVVKGNDRKVNLSNLKGAIQQHRKALSKKLQEATIPVSFPRSPSSYTLPPTFETSPPSHQPMLPATTMLTEVTSSPLSSVVQTPKAVNAKVAKAPSSPIPTTPKGRQAGPKSTPTSESKLPKSDLKHITTTPQLVDLRTLKASPQLSATKKKLSALKVVPSPYKAAIAKQKPNTSKPALRPSASQDHLPKTKDVENPSSPHQTLAPSRAQTSSAKAVVRKNLQSPLLPPTSTGKPPKPKPKSKAAEPSGTSQSHGASPSKSLDAQQDNDASLQEDEVPLPAPPTKKRKRLDSSTTDGIGKPSIPSSSTAPPRPAVARLRLPSSQVGSIIKGASEKSASTNSVSARPTRGLPAHAPRPASVPSLPRQPTKKPSATSPSSSRAQPSAVKPASTLQRSFARAASPRPSPAVAPTLPAASSSILTKAVYSGASASSSSHDAGGQSRKRTLQDISQEIVEDSEEERPRKRKKTKRVSFVDSRSDGLGPHKDKHSLSDDLDDEGSPRKRPPRTKRNTIMSDDEENAVPSPDVWPTEAPVEASVISDGGPGSQGLVHGAFDQDHDANDNAILAHPPSVQSPLTSVESPTSTTNSTLSYGSKSKGKHIVDKDHPMDAPSPPENSWQENKLRGELLDEWIKRRPDYYQTLRAHLIGHVRVHEPNGAFLSESDLAKTAAYHEEDQRIADPQNGVRVYWEKCQRFGTPPPIPDIPPSQGWSDIPELEYPAESDAEQSPVTQSSPEDTQRVRDLCASLPPNASDVLLVPERQDLYAMLTLSRSDLPGDQRLKPCHKVAGSGALLRESMVKHYLVNHCYDPAFSSDDFAELCWKLAG</sequence>
<accession>A0A0D7AZ23</accession>
<proteinExistence type="predicted"/>
<gene>
    <name evidence="2" type="ORF">CYLTODRAFT_458376</name>
</gene>
<feature type="compositionally biased region" description="Low complexity" evidence="1">
    <location>
        <begin position="510"/>
        <end position="524"/>
    </location>
</feature>
<feature type="compositionally biased region" description="Polar residues" evidence="1">
    <location>
        <begin position="280"/>
        <end position="298"/>
    </location>
</feature>
<feature type="region of interest" description="Disordered" evidence="1">
    <location>
        <begin position="802"/>
        <end position="822"/>
    </location>
</feature>
<feature type="region of interest" description="Disordered" evidence="1">
    <location>
        <begin position="251"/>
        <end position="704"/>
    </location>
</feature>
<reference evidence="2 3" key="1">
    <citation type="journal article" date="2015" name="Fungal Genet. Biol.">
        <title>Evolution of novel wood decay mechanisms in Agaricales revealed by the genome sequences of Fistulina hepatica and Cylindrobasidium torrendii.</title>
        <authorList>
            <person name="Floudas D."/>
            <person name="Held B.W."/>
            <person name="Riley R."/>
            <person name="Nagy L.G."/>
            <person name="Koehler G."/>
            <person name="Ransdell A.S."/>
            <person name="Younus H."/>
            <person name="Chow J."/>
            <person name="Chiniquy J."/>
            <person name="Lipzen A."/>
            <person name="Tritt A."/>
            <person name="Sun H."/>
            <person name="Haridas S."/>
            <person name="LaButti K."/>
            <person name="Ohm R.A."/>
            <person name="Kues U."/>
            <person name="Blanchette R.A."/>
            <person name="Grigoriev I.V."/>
            <person name="Minto R.E."/>
            <person name="Hibbett D.S."/>
        </authorList>
    </citation>
    <scope>NUCLEOTIDE SEQUENCE [LARGE SCALE GENOMIC DNA]</scope>
    <source>
        <strain evidence="2 3">FP15055 ss-10</strain>
    </source>
</reference>
<dbReference type="EMBL" id="KN880718">
    <property type="protein sequence ID" value="KIY63149.1"/>
    <property type="molecule type" value="Genomic_DNA"/>
</dbReference>
<evidence type="ECO:0000256" key="1">
    <source>
        <dbReference type="SAM" id="MobiDB-lite"/>
    </source>
</evidence>
<feature type="compositionally biased region" description="Basic and acidic residues" evidence="1">
    <location>
        <begin position="560"/>
        <end position="575"/>
    </location>
</feature>
<feature type="compositionally biased region" description="Polar residues" evidence="1">
    <location>
        <begin position="654"/>
        <end position="677"/>
    </location>
</feature>
<feature type="compositionally biased region" description="Polar residues" evidence="1">
    <location>
        <begin position="334"/>
        <end position="355"/>
    </location>
</feature>
<feature type="compositionally biased region" description="Low complexity" evidence="1">
    <location>
        <begin position="478"/>
        <end position="494"/>
    </location>
</feature>
<evidence type="ECO:0000313" key="3">
    <source>
        <dbReference type="Proteomes" id="UP000054007"/>
    </source>
</evidence>
<dbReference type="Proteomes" id="UP000054007">
    <property type="component" value="Unassembled WGS sequence"/>
</dbReference>
<feature type="region of interest" description="Disordered" evidence="1">
    <location>
        <begin position="173"/>
        <end position="214"/>
    </location>
</feature>
<feature type="compositionally biased region" description="Low complexity" evidence="1">
    <location>
        <begin position="453"/>
        <end position="468"/>
    </location>
</feature>
<evidence type="ECO:0000313" key="2">
    <source>
        <dbReference type="EMBL" id="KIY63149.1"/>
    </source>
</evidence>